<dbReference type="Proteomes" id="UP001219518">
    <property type="component" value="Unassembled WGS sequence"/>
</dbReference>
<evidence type="ECO:0000256" key="5">
    <source>
        <dbReference type="SAM" id="Phobius"/>
    </source>
</evidence>
<accession>A0AAE1I0Q9</accession>
<dbReference type="PANTHER" id="PTHR24366:SF96">
    <property type="entry name" value="LEUCINE RICH REPEAT CONTAINING 53"/>
    <property type="match status" value="1"/>
</dbReference>
<evidence type="ECO:0000256" key="6">
    <source>
        <dbReference type="SAM" id="SignalP"/>
    </source>
</evidence>
<gene>
    <name evidence="8" type="ORF">KUF71_025119</name>
</gene>
<dbReference type="InterPro" id="IPR003591">
    <property type="entry name" value="Leu-rich_rpt_typical-subtyp"/>
</dbReference>
<evidence type="ECO:0000256" key="1">
    <source>
        <dbReference type="ARBA" id="ARBA00022614"/>
    </source>
</evidence>
<feature type="signal peptide" evidence="6">
    <location>
        <begin position="1"/>
        <end position="22"/>
    </location>
</feature>
<dbReference type="PANTHER" id="PTHR24366">
    <property type="entry name" value="IG(IMMUNOGLOBULIN) AND LRR(LEUCINE RICH REPEAT) DOMAINS"/>
    <property type="match status" value="1"/>
</dbReference>
<keyword evidence="8" id="KW-0645">Protease</keyword>
<evidence type="ECO:0000256" key="4">
    <source>
        <dbReference type="SAM" id="MobiDB-lite"/>
    </source>
</evidence>
<sequence length="530" mass="56093">MPQVHVIVLVVATGVLALAALAAPSAHQAVFTGHPPEPPPRPAPAACRVCHCTAEALDCTGVDLARLAAVGWAAPWRLKRAVLDGDGGIPQDGEGAPPPPAHLDALQPMPGVESVSLRYRDLGSIATKAFANLQDLRVLSLAHNRLTADAVRADVLRGAWSADSYEPLAVEELDLSHNALHSLPGRALEHLPRLATLRLDHNPLRVLDHNTQAALARATALKVLSLSGCDLAVLPGDLSTSLPRGLVRLDLSGNALTAVPASLPASLRSLVLDANPIRSLPARDTLTPPFARLRLESLEELSVSYMPALEDIAAGAFFGLPRLRVLSCSHNPELRAVDAAAFSHLGPSWTLREVSLRNNSLSWLPPRLLAWTGLTFLDLADNPWSCSCNFSLWASGALREVNLNERELVRCASPAPLQGRPLLNATLTAEACAVAGGSPYSRRPSLFANALLFALTATLVASLVVVARRLLPEPALLGPLAPLVGRAARQPLRAPSLDSLKHPLYVVVAPGPAEDDPPSSSSVPERRGDL</sequence>
<comment type="caution">
    <text evidence="8">The sequence shown here is derived from an EMBL/GenBank/DDBJ whole genome shotgun (WGS) entry which is preliminary data.</text>
</comment>
<dbReference type="Pfam" id="PF13855">
    <property type="entry name" value="LRR_8"/>
    <property type="match status" value="1"/>
</dbReference>
<keyword evidence="8" id="KW-0378">Hydrolase</keyword>
<name>A0AAE1I0Q9_9NEOP</name>
<keyword evidence="5" id="KW-0812">Transmembrane</keyword>
<dbReference type="GO" id="GO:0071944">
    <property type="term" value="C:cell periphery"/>
    <property type="evidence" value="ECO:0007669"/>
    <property type="project" value="UniProtKB-ARBA"/>
</dbReference>
<dbReference type="Gene3D" id="3.80.10.10">
    <property type="entry name" value="Ribonuclease Inhibitor"/>
    <property type="match status" value="2"/>
</dbReference>
<reference evidence="8" key="2">
    <citation type="journal article" date="2023" name="BMC Genomics">
        <title>Pest status, molecular evolution, and epigenetic factors derived from the genome assembly of Frankliniella fusca, a thysanopteran phytovirus vector.</title>
        <authorList>
            <person name="Catto M.A."/>
            <person name="Labadie P.E."/>
            <person name="Jacobson A.L."/>
            <person name="Kennedy G.G."/>
            <person name="Srinivasan R."/>
            <person name="Hunt B.G."/>
        </authorList>
    </citation>
    <scope>NUCLEOTIDE SEQUENCE</scope>
    <source>
        <strain evidence="8">PL_HMW_Pooled</strain>
    </source>
</reference>
<dbReference type="SMART" id="SM00082">
    <property type="entry name" value="LRRCT"/>
    <property type="match status" value="1"/>
</dbReference>
<keyword evidence="2 6" id="KW-0732">Signal</keyword>
<dbReference type="EMBL" id="JAHWGI010001418">
    <property type="protein sequence ID" value="KAK3931139.1"/>
    <property type="molecule type" value="Genomic_DNA"/>
</dbReference>
<dbReference type="SUPFAM" id="SSF52058">
    <property type="entry name" value="L domain-like"/>
    <property type="match status" value="1"/>
</dbReference>
<feature type="region of interest" description="Disordered" evidence="4">
    <location>
        <begin position="508"/>
        <end position="530"/>
    </location>
</feature>
<dbReference type="AlphaFoldDB" id="A0AAE1I0Q9"/>
<keyword evidence="8" id="KW-0121">Carboxypeptidase</keyword>
<evidence type="ECO:0000313" key="8">
    <source>
        <dbReference type="EMBL" id="KAK3931139.1"/>
    </source>
</evidence>
<feature type="transmembrane region" description="Helical" evidence="5">
    <location>
        <begin position="446"/>
        <end position="467"/>
    </location>
</feature>
<feature type="domain" description="LRRCT" evidence="7">
    <location>
        <begin position="382"/>
        <end position="433"/>
    </location>
</feature>
<evidence type="ECO:0000256" key="3">
    <source>
        <dbReference type="ARBA" id="ARBA00022737"/>
    </source>
</evidence>
<reference evidence="8" key="1">
    <citation type="submission" date="2021-07" db="EMBL/GenBank/DDBJ databases">
        <authorList>
            <person name="Catto M.A."/>
            <person name="Jacobson A."/>
            <person name="Kennedy G."/>
            <person name="Labadie P."/>
            <person name="Hunt B.G."/>
            <person name="Srinivasan R."/>
        </authorList>
    </citation>
    <scope>NUCLEOTIDE SEQUENCE</scope>
    <source>
        <strain evidence="8">PL_HMW_Pooled</strain>
        <tissue evidence="8">Head</tissue>
    </source>
</reference>
<evidence type="ECO:0000256" key="2">
    <source>
        <dbReference type="ARBA" id="ARBA00022729"/>
    </source>
</evidence>
<keyword evidence="1" id="KW-0433">Leucine-rich repeat</keyword>
<feature type="chain" id="PRO_5042261682" evidence="6">
    <location>
        <begin position="23"/>
        <end position="530"/>
    </location>
</feature>
<protein>
    <submittedName>
        <fullName evidence="8">Carboxypeptidase N subunit 2</fullName>
    </submittedName>
</protein>
<keyword evidence="9" id="KW-1185">Reference proteome</keyword>
<dbReference type="SMART" id="SM00369">
    <property type="entry name" value="LRR_TYP"/>
    <property type="match status" value="9"/>
</dbReference>
<dbReference type="InterPro" id="IPR000483">
    <property type="entry name" value="Cys-rich_flank_reg_C"/>
</dbReference>
<evidence type="ECO:0000259" key="7">
    <source>
        <dbReference type="SMART" id="SM00082"/>
    </source>
</evidence>
<keyword evidence="3" id="KW-0677">Repeat</keyword>
<dbReference type="PROSITE" id="PS51450">
    <property type="entry name" value="LRR"/>
    <property type="match status" value="1"/>
</dbReference>
<dbReference type="GO" id="GO:0004180">
    <property type="term" value="F:carboxypeptidase activity"/>
    <property type="evidence" value="ECO:0007669"/>
    <property type="project" value="UniProtKB-KW"/>
</dbReference>
<keyword evidence="5" id="KW-1133">Transmembrane helix</keyword>
<dbReference type="InterPro" id="IPR032675">
    <property type="entry name" value="LRR_dom_sf"/>
</dbReference>
<evidence type="ECO:0000313" key="9">
    <source>
        <dbReference type="Proteomes" id="UP001219518"/>
    </source>
</evidence>
<dbReference type="InterPro" id="IPR001611">
    <property type="entry name" value="Leu-rich_rpt"/>
</dbReference>
<organism evidence="8 9">
    <name type="scientific">Frankliniella fusca</name>
    <dbReference type="NCBI Taxonomy" id="407009"/>
    <lineage>
        <taxon>Eukaryota</taxon>
        <taxon>Metazoa</taxon>
        <taxon>Ecdysozoa</taxon>
        <taxon>Arthropoda</taxon>
        <taxon>Hexapoda</taxon>
        <taxon>Insecta</taxon>
        <taxon>Pterygota</taxon>
        <taxon>Neoptera</taxon>
        <taxon>Paraneoptera</taxon>
        <taxon>Thysanoptera</taxon>
        <taxon>Terebrantia</taxon>
        <taxon>Thripoidea</taxon>
        <taxon>Thripidae</taxon>
        <taxon>Frankliniella</taxon>
    </lineage>
</organism>
<keyword evidence="5" id="KW-0472">Membrane</keyword>
<proteinExistence type="predicted"/>